<dbReference type="EMBL" id="JPER01000001">
    <property type="protein sequence ID" value="KFZ32034.1"/>
    <property type="molecule type" value="Genomic_DNA"/>
</dbReference>
<dbReference type="InterPro" id="IPR003593">
    <property type="entry name" value="AAA+_ATPase"/>
</dbReference>
<accession>A0A094J1U3</accession>
<protein>
    <recommendedName>
        <fullName evidence="1">AAA+ ATPase domain-containing protein</fullName>
    </recommendedName>
</protein>
<dbReference type="Proteomes" id="UP000054363">
    <property type="component" value="Unassembled WGS sequence"/>
</dbReference>
<name>A0A094J1U3_9GAMM</name>
<evidence type="ECO:0000313" key="3">
    <source>
        <dbReference type="Proteomes" id="UP000054363"/>
    </source>
</evidence>
<dbReference type="InterPro" id="IPR055199">
    <property type="entry name" value="Hda_lid"/>
</dbReference>
<dbReference type="InterPro" id="IPR017788">
    <property type="entry name" value="Hda"/>
</dbReference>
<gene>
    <name evidence="2" type="ORF">IDSA_05010</name>
</gene>
<dbReference type="PANTHER" id="PTHR30050">
    <property type="entry name" value="CHROMOSOMAL REPLICATION INITIATOR PROTEIN DNAA"/>
    <property type="match status" value="1"/>
</dbReference>
<dbReference type="GO" id="GO:0032297">
    <property type="term" value="P:negative regulation of DNA-templated DNA replication initiation"/>
    <property type="evidence" value="ECO:0007669"/>
    <property type="project" value="InterPro"/>
</dbReference>
<dbReference type="Pfam" id="PF22688">
    <property type="entry name" value="Hda_lid"/>
    <property type="match status" value="1"/>
</dbReference>
<dbReference type="Gene3D" id="1.10.8.60">
    <property type="match status" value="1"/>
</dbReference>
<dbReference type="NCBIfam" id="TIGR03420">
    <property type="entry name" value="DnaA_homol_Hda"/>
    <property type="match status" value="1"/>
</dbReference>
<proteinExistence type="predicted"/>
<dbReference type="STRING" id="435908.IDSA_05010"/>
<comment type="caution">
    <text evidence="2">The sequence shown here is derived from an EMBL/GenBank/DDBJ whole genome shotgun (WGS) entry which is preliminary data.</text>
</comment>
<dbReference type="AlphaFoldDB" id="A0A094J1U3"/>
<keyword evidence="3" id="KW-1185">Reference proteome</keyword>
<dbReference type="SMART" id="SM00382">
    <property type="entry name" value="AAA"/>
    <property type="match status" value="1"/>
</dbReference>
<sequence>MSSPQLPLAVQLPDDQTFATFVVGDNREVTGLLQQTRQPFVYLWGSPGVGKSHLLYALCAAETGTVMYLPMAELVAMQPEMLRGIEVYDLICIDDIDAVTGNEAWCFELFALFNRIQDAGRGQLIVTASGSAAHIDVAVPDLRSRLQWGVSFQLKPLSDTDKARALQRRARTLGLVLRDDTAQFMVQRLGRDLGELMQCLAQLDRASITEQRRLTTPFVKHVLGI</sequence>
<dbReference type="Pfam" id="PF00308">
    <property type="entry name" value="Bac_DnaA"/>
    <property type="match status" value="1"/>
</dbReference>
<dbReference type="InterPro" id="IPR013317">
    <property type="entry name" value="DnaA_dom"/>
</dbReference>
<organism evidence="2 3">
    <name type="scientific">Pseudidiomarina salinarum</name>
    <dbReference type="NCBI Taxonomy" id="435908"/>
    <lineage>
        <taxon>Bacteria</taxon>
        <taxon>Pseudomonadati</taxon>
        <taxon>Pseudomonadota</taxon>
        <taxon>Gammaproteobacteria</taxon>
        <taxon>Alteromonadales</taxon>
        <taxon>Idiomarinaceae</taxon>
        <taxon>Pseudidiomarina</taxon>
    </lineage>
</organism>
<dbReference type="SUPFAM" id="SSF52540">
    <property type="entry name" value="P-loop containing nucleoside triphosphate hydrolases"/>
    <property type="match status" value="1"/>
</dbReference>
<evidence type="ECO:0000313" key="2">
    <source>
        <dbReference type="EMBL" id="KFZ32034.1"/>
    </source>
</evidence>
<dbReference type="PANTHER" id="PTHR30050:SF5">
    <property type="entry name" value="DNAA REGULATORY INACTIVATOR HDA"/>
    <property type="match status" value="1"/>
</dbReference>
<dbReference type="InterPro" id="IPR027417">
    <property type="entry name" value="P-loop_NTPase"/>
</dbReference>
<reference evidence="2 3" key="1">
    <citation type="submission" date="2014-06" db="EMBL/GenBank/DDBJ databases">
        <title>The draft genome sequence of Idiomarina salinarum ISL-52.</title>
        <authorList>
            <person name="Du J."/>
            <person name="Shao Z."/>
        </authorList>
    </citation>
    <scope>NUCLEOTIDE SEQUENCE [LARGE SCALE GENOMIC DNA]</scope>
    <source>
        <strain evidence="2 3">ISL-52</strain>
    </source>
</reference>
<dbReference type="Gene3D" id="3.40.50.300">
    <property type="entry name" value="P-loop containing nucleotide triphosphate hydrolases"/>
    <property type="match status" value="1"/>
</dbReference>
<dbReference type="GO" id="GO:0006270">
    <property type="term" value="P:DNA replication initiation"/>
    <property type="evidence" value="ECO:0007669"/>
    <property type="project" value="TreeGrafter"/>
</dbReference>
<dbReference type="eggNOG" id="COG0593">
    <property type="taxonomic scope" value="Bacteria"/>
</dbReference>
<feature type="domain" description="AAA+ ATPase" evidence="1">
    <location>
        <begin position="37"/>
        <end position="154"/>
    </location>
</feature>
<evidence type="ECO:0000259" key="1">
    <source>
        <dbReference type="SMART" id="SM00382"/>
    </source>
</evidence>
<dbReference type="RefSeq" id="WP_034774696.1">
    <property type="nucleotide sequence ID" value="NZ_JPER01000001.1"/>
</dbReference>
<dbReference type="OrthoDB" id="9784878at2"/>